<gene>
    <name evidence="1" type="ORF">EPI10_015977</name>
</gene>
<sequence>MEMISYMQRQFGIGIPSNTENNPHKDGKEHVNAIALWSGKILNNTSAIISKKMPSKLKDPSSFTISIEIGDIYFSKAFCDLGANINLMPLSIYRKLRVGDLKNTSITLPLAGRSLVHQKGKLEDVLVKVRNFIVPTWTLEDQEIPILSGRKFLAMSRSTIDLEKMS</sequence>
<dbReference type="AlphaFoldDB" id="A0A5B6VLY4"/>
<proteinExistence type="predicted"/>
<dbReference type="Gene3D" id="2.40.70.10">
    <property type="entry name" value="Acid Proteases"/>
    <property type="match status" value="1"/>
</dbReference>
<evidence type="ECO:0000313" key="2">
    <source>
        <dbReference type="Proteomes" id="UP000325315"/>
    </source>
</evidence>
<dbReference type="OrthoDB" id="1702682at2759"/>
<protein>
    <submittedName>
        <fullName evidence="1">Retrovirus-related Pol polyprotein from transposon opus</fullName>
    </submittedName>
</protein>
<keyword evidence="2" id="KW-1185">Reference proteome</keyword>
<accession>A0A5B6VLY4</accession>
<dbReference type="InterPro" id="IPR021109">
    <property type="entry name" value="Peptidase_aspartic_dom_sf"/>
</dbReference>
<name>A0A5B6VLY4_9ROSI</name>
<organism evidence="1 2">
    <name type="scientific">Gossypium australe</name>
    <dbReference type="NCBI Taxonomy" id="47621"/>
    <lineage>
        <taxon>Eukaryota</taxon>
        <taxon>Viridiplantae</taxon>
        <taxon>Streptophyta</taxon>
        <taxon>Embryophyta</taxon>
        <taxon>Tracheophyta</taxon>
        <taxon>Spermatophyta</taxon>
        <taxon>Magnoliopsida</taxon>
        <taxon>eudicotyledons</taxon>
        <taxon>Gunneridae</taxon>
        <taxon>Pentapetalae</taxon>
        <taxon>rosids</taxon>
        <taxon>malvids</taxon>
        <taxon>Malvales</taxon>
        <taxon>Malvaceae</taxon>
        <taxon>Malvoideae</taxon>
        <taxon>Gossypium</taxon>
    </lineage>
</organism>
<dbReference type="EMBL" id="SMMG02000006">
    <property type="protein sequence ID" value="KAA3470250.1"/>
    <property type="molecule type" value="Genomic_DNA"/>
</dbReference>
<dbReference type="PANTHER" id="PTHR33067:SF31">
    <property type="entry name" value="RNA-DIRECTED DNA POLYMERASE"/>
    <property type="match status" value="1"/>
</dbReference>
<dbReference type="PANTHER" id="PTHR33067">
    <property type="entry name" value="RNA-DIRECTED DNA POLYMERASE-RELATED"/>
    <property type="match status" value="1"/>
</dbReference>
<dbReference type="Proteomes" id="UP000325315">
    <property type="component" value="Unassembled WGS sequence"/>
</dbReference>
<comment type="caution">
    <text evidence="1">The sequence shown here is derived from an EMBL/GenBank/DDBJ whole genome shotgun (WGS) entry which is preliminary data.</text>
</comment>
<reference evidence="2" key="1">
    <citation type="journal article" date="2019" name="Plant Biotechnol. J.">
        <title>Genome sequencing of the Australian wild diploid species Gossypium australe highlights disease resistance and delayed gland morphogenesis.</title>
        <authorList>
            <person name="Cai Y."/>
            <person name="Cai X."/>
            <person name="Wang Q."/>
            <person name="Wang P."/>
            <person name="Zhang Y."/>
            <person name="Cai C."/>
            <person name="Xu Y."/>
            <person name="Wang K."/>
            <person name="Zhou Z."/>
            <person name="Wang C."/>
            <person name="Geng S."/>
            <person name="Li B."/>
            <person name="Dong Q."/>
            <person name="Hou Y."/>
            <person name="Wang H."/>
            <person name="Ai P."/>
            <person name="Liu Z."/>
            <person name="Yi F."/>
            <person name="Sun M."/>
            <person name="An G."/>
            <person name="Cheng J."/>
            <person name="Zhang Y."/>
            <person name="Shi Q."/>
            <person name="Xie Y."/>
            <person name="Shi X."/>
            <person name="Chang Y."/>
            <person name="Huang F."/>
            <person name="Chen Y."/>
            <person name="Hong S."/>
            <person name="Mi L."/>
            <person name="Sun Q."/>
            <person name="Zhang L."/>
            <person name="Zhou B."/>
            <person name="Peng R."/>
            <person name="Zhang X."/>
            <person name="Liu F."/>
        </authorList>
    </citation>
    <scope>NUCLEOTIDE SEQUENCE [LARGE SCALE GENOMIC DNA]</scope>
    <source>
        <strain evidence="2">cv. PA1801</strain>
    </source>
</reference>
<evidence type="ECO:0000313" key="1">
    <source>
        <dbReference type="EMBL" id="KAA3470250.1"/>
    </source>
</evidence>